<accession>A0A7X8TQ28</accession>
<dbReference type="AlphaFoldDB" id="A0A7X8TQ28"/>
<keyword evidence="1 4" id="KW-0963">Cytoplasm</keyword>
<dbReference type="EMBL" id="JABAIK010000006">
    <property type="protein sequence ID" value="NLS12852.1"/>
    <property type="molecule type" value="Genomic_DNA"/>
</dbReference>
<dbReference type="NCBIfam" id="NF007110">
    <property type="entry name" value="PRK09559.1"/>
    <property type="match status" value="1"/>
</dbReference>
<dbReference type="NCBIfam" id="TIGR03317">
    <property type="entry name" value="ygfZ_signature"/>
    <property type="match status" value="1"/>
</dbReference>
<evidence type="ECO:0000313" key="7">
    <source>
        <dbReference type="Proteomes" id="UP000535589"/>
    </source>
</evidence>
<evidence type="ECO:0000256" key="1">
    <source>
        <dbReference type="ARBA" id="ARBA00022490"/>
    </source>
</evidence>
<dbReference type="PANTHER" id="PTHR22602">
    <property type="entry name" value="TRANSFERASE CAF17, MITOCHONDRIAL-RELATED"/>
    <property type="match status" value="1"/>
</dbReference>
<dbReference type="HAMAP" id="MF_01175">
    <property type="entry name" value="tRNA_modifying_YgfZ"/>
    <property type="match status" value="1"/>
</dbReference>
<dbReference type="InterPro" id="IPR029043">
    <property type="entry name" value="GcvT/YgfZ_C"/>
</dbReference>
<feature type="binding site" evidence="4">
    <location>
        <position position="190"/>
    </location>
    <ligand>
        <name>folate</name>
        <dbReference type="ChEBI" id="CHEBI:62501"/>
    </ligand>
</feature>
<comment type="caution">
    <text evidence="6">The sequence shown here is derived from an EMBL/GenBank/DDBJ whole genome shotgun (WGS) entry which is preliminary data.</text>
</comment>
<reference evidence="6 7" key="1">
    <citation type="submission" date="2020-04" db="EMBL/GenBank/DDBJ databases">
        <title>Vibrio sp. SM6, a novel species isolated from seawater.</title>
        <authorList>
            <person name="Wang X."/>
        </authorList>
    </citation>
    <scope>NUCLEOTIDE SEQUENCE [LARGE SCALE GENOMIC DNA]</scope>
    <source>
        <strain evidence="6 7">SM6</strain>
    </source>
</reference>
<name>A0A7X8TQ28_9VIBR</name>
<sequence length="331" mass="36002">MDWQNLFSPLALAQNASLPALSLALLQDIQAITLVGDDKKSYLQGQVTCDVVTLPANQSTLGAHCDAKGKVWSVFRLFHHGEGYAMVQDAAVIDVELREIQKYAVFSKVTIERSTDIAFGVLGPHAQAFIDALTPESSADDDVRPLESGTAVKVGEQRWLLLVKASAVESIIAAAREMEPTLALTTQALWDLTDIEAGMPRLTAAQQNSHIPQALNLQALNGISFTKGCYTGQETVARAKYRGINKRALYRVTTDAMPNIAQPWSLERQVGENWRHAGELLIGYQFADGAACGLIVLPNDLEANTLLRLAQAPESQWHLADLPYAVNEPSA</sequence>
<organism evidence="6 7">
    <name type="scientific">Vibrio agarilyticus</name>
    <dbReference type="NCBI Taxonomy" id="2726741"/>
    <lineage>
        <taxon>Bacteria</taxon>
        <taxon>Pseudomonadati</taxon>
        <taxon>Pseudomonadota</taxon>
        <taxon>Gammaproteobacteria</taxon>
        <taxon>Vibrionales</taxon>
        <taxon>Vibrionaceae</taxon>
        <taxon>Vibrio</taxon>
    </lineage>
</organism>
<dbReference type="GO" id="GO:0009451">
    <property type="term" value="P:RNA modification"/>
    <property type="evidence" value="ECO:0007669"/>
    <property type="project" value="InterPro"/>
</dbReference>
<dbReference type="Gene3D" id="3.30.70.1630">
    <property type="match status" value="1"/>
</dbReference>
<dbReference type="InterPro" id="IPR017703">
    <property type="entry name" value="YgfZ/GCV_T_CS"/>
</dbReference>
<protein>
    <recommendedName>
        <fullName evidence="4">tRNA-modifying protein YgfZ</fullName>
    </recommendedName>
</protein>
<dbReference type="Gene3D" id="2.40.30.160">
    <property type="match status" value="1"/>
</dbReference>
<dbReference type="InterPro" id="IPR048451">
    <property type="entry name" value="YgfZ_barrel"/>
</dbReference>
<comment type="subcellular location">
    <subcellularLocation>
        <location evidence="4">Cytoplasm</location>
    </subcellularLocation>
</comment>
<comment type="similarity">
    <text evidence="4">Belongs to the tRNA-modifying YgfZ family.</text>
</comment>
<dbReference type="SUPFAM" id="SSF103025">
    <property type="entry name" value="Folate-binding domain"/>
    <property type="match status" value="1"/>
</dbReference>
<keyword evidence="7" id="KW-1185">Reference proteome</keyword>
<keyword evidence="3 4" id="KW-0290">Folate-binding</keyword>
<proteinExistence type="inferred from homology"/>
<dbReference type="Pfam" id="PF21130">
    <property type="entry name" value="YgfZ_barrel"/>
    <property type="match status" value="1"/>
</dbReference>
<dbReference type="GO" id="GO:0008033">
    <property type="term" value="P:tRNA processing"/>
    <property type="evidence" value="ECO:0007669"/>
    <property type="project" value="UniProtKB-UniRule"/>
</dbReference>
<dbReference type="GO" id="GO:0005737">
    <property type="term" value="C:cytoplasm"/>
    <property type="evidence" value="ECO:0007669"/>
    <property type="project" value="UniProtKB-SubCell"/>
</dbReference>
<dbReference type="GO" id="GO:0016226">
    <property type="term" value="P:iron-sulfur cluster assembly"/>
    <property type="evidence" value="ECO:0007669"/>
    <property type="project" value="TreeGrafter"/>
</dbReference>
<dbReference type="GO" id="GO:0005542">
    <property type="term" value="F:folic acid binding"/>
    <property type="evidence" value="ECO:0007669"/>
    <property type="project" value="UniProtKB-UniRule"/>
</dbReference>
<gene>
    <name evidence="6" type="primary">ygfZ</name>
    <name evidence="6" type="ORF">HGP28_08055</name>
</gene>
<dbReference type="RefSeq" id="WP_168835947.1">
    <property type="nucleotide sequence ID" value="NZ_JABAIK010000006.1"/>
</dbReference>
<dbReference type="Proteomes" id="UP000535589">
    <property type="component" value="Unassembled WGS sequence"/>
</dbReference>
<dbReference type="Gene3D" id="3.30.70.1400">
    <property type="entry name" value="Aminomethyltransferase beta-barrel domains"/>
    <property type="match status" value="1"/>
</dbReference>
<evidence type="ECO:0000259" key="5">
    <source>
        <dbReference type="Pfam" id="PF21130"/>
    </source>
</evidence>
<evidence type="ECO:0000256" key="4">
    <source>
        <dbReference type="HAMAP-Rule" id="MF_01175"/>
    </source>
</evidence>
<dbReference type="PANTHER" id="PTHR22602:SF0">
    <property type="entry name" value="TRANSFERASE CAF17, MITOCHONDRIAL-RELATED"/>
    <property type="match status" value="1"/>
</dbReference>
<evidence type="ECO:0000256" key="2">
    <source>
        <dbReference type="ARBA" id="ARBA00022694"/>
    </source>
</evidence>
<dbReference type="InterPro" id="IPR023758">
    <property type="entry name" value="tRNA-modifying_YgfZ"/>
</dbReference>
<evidence type="ECO:0000313" key="6">
    <source>
        <dbReference type="EMBL" id="NLS12852.1"/>
    </source>
</evidence>
<evidence type="ECO:0000256" key="3">
    <source>
        <dbReference type="ARBA" id="ARBA00022954"/>
    </source>
</evidence>
<dbReference type="InterPro" id="IPR045179">
    <property type="entry name" value="YgfZ/GcvT"/>
</dbReference>
<comment type="caution">
    <text evidence="4">Lacks conserved residue(s) required for the propagation of feature annotation.</text>
</comment>
<dbReference type="FunFam" id="3.30.70.1400:FF:000002">
    <property type="entry name" value="tRNA-modifying protein YgfZ"/>
    <property type="match status" value="1"/>
</dbReference>
<keyword evidence="2 4" id="KW-0819">tRNA processing</keyword>
<dbReference type="SUPFAM" id="SSF101790">
    <property type="entry name" value="Aminomethyltransferase beta-barrel domain"/>
    <property type="match status" value="1"/>
</dbReference>
<feature type="domain" description="tRNA-modifying protein YgfZ-like beta-barrel" evidence="5">
    <location>
        <begin position="245"/>
        <end position="310"/>
    </location>
</feature>
<comment type="function">
    <text evidence="4">Folate-binding protein involved in regulating the level of ATP-DnaA and in the modification of some tRNAs. It is probably a key factor in regulatory networks that act via tRNA modification, such as initiation of chromosomal replication.</text>
</comment>